<keyword evidence="4" id="KW-1185">Reference proteome</keyword>
<accession>A0A375A8F3</accession>
<evidence type="ECO:0000313" key="3">
    <source>
        <dbReference type="EMBL" id="SLM62392.1"/>
    </source>
</evidence>
<gene>
    <name evidence="3" type="ORF">DAQ1742_01405</name>
</gene>
<feature type="compositionally biased region" description="Acidic residues" evidence="1">
    <location>
        <begin position="334"/>
        <end position="347"/>
    </location>
</feature>
<evidence type="ECO:0000313" key="4">
    <source>
        <dbReference type="Proteomes" id="UP000294820"/>
    </source>
</evidence>
<proteinExistence type="predicted"/>
<dbReference type="EMBL" id="LT615367">
    <property type="protein sequence ID" value="SLM62392.1"/>
    <property type="molecule type" value="Genomic_DNA"/>
</dbReference>
<dbReference type="Proteomes" id="UP000294820">
    <property type="component" value="Chromosome 1"/>
</dbReference>
<dbReference type="KEGG" id="daq:DAQ1742_01405"/>
<dbReference type="AlphaFoldDB" id="A0A375A8F3"/>
<reference evidence="3 4" key="1">
    <citation type="submission" date="2016-09" db="EMBL/GenBank/DDBJ databases">
        <authorList>
            <person name="Reverchon S."/>
            <person name="Nasser W."/>
            <person name="Leonard S."/>
            <person name="Brochier C."/>
            <person name="Duprey A."/>
        </authorList>
    </citation>
    <scope>NUCLEOTIDE SEQUENCE [LARGE SCALE GENOMIC DNA]</scope>
    <source>
        <strain evidence="3 4">174/2</strain>
    </source>
</reference>
<organism evidence="3 4">
    <name type="scientific">Dickeya aquatica</name>
    <dbReference type="NCBI Taxonomy" id="1401087"/>
    <lineage>
        <taxon>Bacteria</taxon>
        <taxon>Pseudomonadati</taxon>
        <taxon>Pseudomonadota</taxon>
        <taxon>Gammaproteobacteria</taxon>
        <taxon>Enterobacterales</taxon>
        <taxon>Pectobacteriaceae</taxon>
        <taxon>Dickeya</taxon>
    </lineage>
</organism>
<keyword evidence="2" id="KW-0732">Signal</keyword>
<protein>
    <submittedName>
        <fullName evidence="3">Uncharacterized protein</fullName>
    </submittedName>
</protein>
<feature type="chain" id="PRO_5016978371" evidence="2">
    <location>
        <begin position="22"/>
        <end position="407"/>
    </location>
</feature>
<evidence type="ECO:0000256" key="2">
    <source>
        <dbReference type="SAM" id="SignalP"/>
    </source>
</evidence>
<sequence>MKYFHVIACVLTMGLAGAAQAAPVLYSGTQGSSPLVLELDIQPDGRVESRYFVLPERLTHHLNGKRNKQGKITLDTNVDDIGSGDDESDAVENALVMTLQAGENQNLKGELRQGSQAAIPVALTPVSAPDPATLSPFMRSLAGLSLYDYLFHKEVEPVVVKQDSFNGYNLTWWRDPGTSLTVFQLTSGYPAERLDALNATLRDNFWRAVLDIVPQCENSQDVLNITLLSDNAISYVASGLRSCLGAAHPYLDVSPRTLRVSDASNVPSLADLLWVADGPIPDKDAIPDSYLQDTLPNWLMAQFTRLYPQQMKAAQEAQPGSHTAPDVSNSRDDSADDSADENNETSECDYSTADVWAGAAWSLTPKGIAFHTLTPNLLARCQGSGWEVLPWDVVKQHPGRLKDMPLP</sequence>
<evidence type="ECO:0000256" key="1">
    <source>
        <dbReference type="SAM" id="MobiDB-lite"/>
    </source>
</evidence>
<feature type="region of interest" description="Disordered" evidence="1">
    <location>
        <begin position="311"/>
        <end position="348"/>
    </location>
</feature>
<name>A0A375A8F3_9GAMM</name>
<feature type="signal peptide" evidence="2">
    <location>
        <begin position="1"/>
        <end position="21"/>
    </location>
</feature>
<dbReference type="RefSeq" id="WP_035343062.1">
    <property type="nucleotide sequence ID" value="NZ_LT615367.1"/>
</dbReference>